<accession>A0A2R6W350</accession>
<dbReference type="Proteomes" id="UP000244005">
    <property type="component" value="Unassembled WGS sequence"/>
</dbReference>
<evidence type="ECO:0000256" key="9">
    <source>
        <dbReference type="ARBA" id="ARBA00022786"/>
    </source>
</evidence>
<dbReference type="GO" id="GO:0030177">
    <property type="term" value="P:positive regulation of Wnt signaling pathway"/>
    <property type="evidence" value="ECO:0000318"/>
    <property type="project" value="GO_Central"/>
</dbReference>
<comment type="similarity">
    <text evidence="4">Belongs to the CRBN family.</text>
</comment>
<feature type="domain" description="Lon N-terminal" evidence="16">
    <location>
        <begin position="164"/>
        <end position="542"/>
    </location>
</feature>
<dbReference type="Pfam" id="PF02190">
    <property type="entry name" value="LON_substr_bdg"/>
    <property type="match status" value="1"/>
</dbReference>
<evidence type="ECO:0000256" key="6">
    <source>
        <dbReference type="ARBA" id="ARBA00014394"/>
    </source>
</evidence>
<comment type="subunit">
    <text evidence="14">Likely a component of a DCX (DDB1-CUL4-X-box) protein ligase complex. May interact with pic/DDB1.</text>
</comment>
<comment type="subcellular location">
    <subcellularLocation>
        <location evidence="2">Cytoplasm</location>
    </subcellularLocation>
    <subcellularLocation>
        <location evidence="1">Nucleus</location>
    </subcellularLocation>
</comment>
<feature type="region of interest" description="Disordered" evidence="15">
    <location>
        <begin position="101"/>
        <end position="122"/>
    </location>
</feature>
<evidence type="ECO:0000313" key="19">
    <source>
        <dbReference type="Proteomes" id="UP000244005"/>
    </source>
</evidence>
<feature type="compositionally biased region" description="Acidic residues" evidence="15">
    <location>
        <begin position="46"/>
        <end position="57"/>
    </location>
</feature>
<comment type="similarity">
    <text evidence="5">Belongs to the 4-toluene sulfonate uptake permease (TSUP) (TC 2.A.102) family.</text>
</comment>
<name>A0A2R6W350_MARPO</name>
<keyword evidence="19" id="KW-1185">Reference proteome</keyword>
<dbReference type="InterPro" id="IPR003111">
    <property type="entry name" value="Lon_prtase_N"/>
</dbReference>
<keyword evidence="11" id="KW-0539">Nucleus</keyword>
<feature type="region of interest" description="Disordered" evidence="15">
    <location>
        <begin position="293"/>
        <end position="365"/>
    </location>
</feature>
<dbReference type="GO" id="GO:0016567">
    <property type="term" value="P:protein ubiquitination"/>
    <property type="evidence" value="ECO:0007669"/>
    <property type="project" value="UniProtKB-UniPathway"/>
</dbReference>
<sequence length="648" mass="72079">MNENQSADAAVSVAADEEGARVAGDARGREFGAADARGGGGGGEEWVMEEVEVEGEGEGAGTAGDGGEGRGEGEMRRAEGAERMQMQRIRELDLEQLEVEEVDSDADNLQSDDSSLDGRGDGGAGARGGFTFDTSLASLHTYLGEVDDVGQARSFLNGGALLTLPMFYLEGIVLFPEDTLPLRVLQPRFKAAVERAMRQTDAPCTLGVIHVRARMRGSGVHMASVGTTAEIRQLRRLSDGSMNVVTRGRQRFRIRKAWTEADGAPCAQVQIIEEDTPLHIPRDAFGTLASVPHMQSGRVPRATVEVQEGSDEDAGQQVSSEGDFFDEDDSDSGRDERALPAFGHFGGESNDPWQRVVDRGAGEDESSEEEERLRWWWRLRSRGDRRRPVRRQHRDREPRREDRTGQEVESSSEPADQGETSVTGNGGAQGNKRPKLDGAWGGACKAWAADESKWLHRAQRTTWPHWVYRMYDAYDLARRAADMLRQMAELPRMEEMVRSPAMLSFYIASNMPLHDSTRQELLEVDGVVHRLRREIQLLESMDRLRCKTCSAFIARRSNMLVMSADGPISAYVNAEGYVQETLTLSRAWGLMLRGRPDTTNSWFPGYAWTIAYCSQCELHMGWRFTAVKKDLRPKAFWGVRRSQLAENS</sequence>
<evidence type="ECO:0000256" key="15">
    <source>
        <dbReference type="SAM" id="MobiDB-lite"/>
    </source>
</evidence>
<protein>
    <recommendedName>
        <fullName evidence="6">Protein cereblon</fullName>
    </recommendedName>
    <alternativeName>
        <fullName evidence="12">Protein ohgata</fullName>
    </alternativeName>
</protein>
<feature type="compositionally biased region" description="Polar residues" evidence="15">
    <location>
        <begin position="407"/>
        <end position="423"/>
    </location>
</feature>
<dbReference type="InterPro" id="IPR004910">
    <property type="entry name" value="Yippee/Mis18/Cereblon"/>
</dbReference>
<evidence type="ECO:0000259" key="17">
    <source>
        <dbReference type="PROSITE" id="PS51788"/>
    </source>
</evidence>
<dbReference type="PANTHER" id="PTHR14255:SF4">
    <property type="entry name" value="PROTEIN CEREBLON"/>
    <property type="match status" value="1"/>
</dbReference>
<evidence type="ECO:0000256" key="8">
    <source>
        <dbReference type="ARBA" id="ARBA00022723"/>
    </source>
</evidence>
<evidence type="ECO:0000256" key="2">
    <source>
        <dbReference type="ARBA" id="ARBA00004496"/>
    </source>
</evidence>
<dbReference type="Gramene" id="Mp2g25280.1">
    <property type="protein sequence ID" value="Mp2g25280.1.cds"/>
    <property type="gene ID" value="Mp2g25280"/>
</dbReference>
<dbReference type="InterPro" id="IPR046336">
    <property type="entry name" value="Lon_prtase_N_sf"/>
</dbReference>
<dbReference type="Gene3D" id="1.20.58.1480">
    <property type="match status" value="1"/>
</dbReference>
<feature type="compositionally biased region" description="Basic and acidic residues" evidence="15">
    <location>
        <begin position="394"/>
        <end position="406"/>
    </location>
</feature>
<evidence type="ECO:0000256" key="14">
    <source>
        <dbReference type="ARBA" id="ARBA00046796"/>
    </source>
</evidence>
<evidence type="ECO:0000259" key="16">
    <source>
        <dbReference type="PROSITE" id="PS51787"/>
    </source>
</evidence>
<keyword evidence="10" id="KW-0862">Zinc</keyword>
<dbReference type="EMBL" id="KZ772838">
    <property type="protein sequence ID" value="PTQ28278.1"/>
    <property type="molecule type" value="Genomic_DNA"/>
</dbReference>
<feature type="region of interest" description="Disordered" evidence="15">
    <location>
        <begin position="1"/>
        <end position="83"/>
    </location>
</feature>
<evidence type="ECO:0000256" key="10">
    <source>
        <dbReference type="ARBA" id="ARBA00022833"/>
    </source>
</evidence>
<dbReference type="GO" id="GO:0043161">
    <property type="term" value="P:proteasome-mediated ubiquitin-dependent protein catabolic process"/>
    <property type="evidence" value="ECO:0000318"/>
    <property type="project" value="GO_Central"/>
</dbReference>
<evidence type="ECO:0000256" key="11">
    <source>
        <dbReference type="ARBA" id="ARBA00023242"/>
    </source>
</evidence>
<evidence type="ECO:0000256" key="5">
    <source>
        <dbReference type="ARBA" id="ARBA00009142"/>
    </source>
</evidence>
<evidence type="ECO:0000313" key="18">
    <source>
        <dbReference type="EMBL" id="PTQ28278.1"/>
    </source>
</evidence>
<dbReference type="PANTHER" id="PTHR14255">
    <property type="entry name" value="CEREBLON"/>
    <property type="match status" value="1"/>
</dbReference>
<dbReference type="Gene3D" id="2.30.130.40">
    <property type="entry name" value="LON domain-like"/>
    <property type="match status" value="1"/>
</dbReference>
<evidence type="ECO:0000256" key="13">
    <source>
        <dbReference type="ARBA" id="ARBA00046075"/>
    </source>
</evidence>
<feature type="compositionally biased region" description="Basic and acidic residues" evidence="15">
    <location>
        <begin position="18"/>
        <end position="32"/>
    </location>
</feature>
<evidence type="ECO:0000256" key="12">
    <source>
        <dbReference type="ARBA" id="ARBA00030079"/>
    </source>
</evidence>
<comment type="pathway">
    <text evidence="3">Protein modification; protein ubiquitination.</text>
</comment>
<evidence type="ECO:0000256" key="4">
    <source>
        <dbReference type="ARBA" id="ARBA00005293"/>
    </source>
</evidence>
<dbReference type="FunFam" id="1.20.58.1480:FF:000007">
    <property type="entry name" value="Lon protease homolog"/>
    <property type="match status" value="1"/>
</dbReference>
<dbReference type="Gene3D" id="2.170.150.20">
    <property type="entry name" value="Peptide methionine sulfoxide reductase"/>
    <property type="match status" value="1"/>
</dbReference>
<organism evidence="18 19">
    <name type="scientific">Marchantia polymorpha</name>
    <name type="common">Common liverwort</name>
    <name type="synonym">Marchantia aquatica</name>
    <dbReference type="NCBI Taxonomy" id="3197"/>
    <lineage>
        <taxon>Eukaryota</taxon>
        <taxon>Viridiplantae</taxon>
        <taxon>Streptophyta</taxon>
        <taxon>Embryophyta</taxon>
        <taxon>Marchantiophyta</taxon>
        <taxon>Marchantiopsida</taxon>
        <taxon>Marchantiidae</taxon>
        <taxon>Marchantiales</taxon>
        <taxon>Marchantiaceae</taxon>
        <taxon>Marchantia</taxon>
    </lineage>
</organism>
<dbReference type="GO" id="GO:0031464">
    <property type="term" value="C:Cul4A-RING E3 ubiquitin ligase complex"/>
    <property type="evidence" value="ECO:0000318"/>
    <property type="project" value="GO_Central"/>
</dbReference>
<dbReference type="GO" id="GO:0005634">
    <property type="term" value="C:nucleus"/>
    <property type="evidence" value="ECO:0000318"/>
    <property type="project" value="GO_Central"/>
</dbReference>
<evidence type="ECO:0000256" key="7">
    <source>
        <dbReference type="ARBA" id="ARBA00022490"/>
    </source>
</evidence>
<dbReference type="OMA" id="AYQMYDS"/>
<dbReference type="Pfam" id="PF03226">
    <property type="entry name" value="Yippee-Mis18"/>
    <property type="match status" value="1"/>
</dbReference>
<dbReference type="InterPro" id="IPR034750">
    <property type="entry name" value="CULT"/>
</dbReference>
<feature type="compositionally biased region" description="Basic and acidic residues" evidence="15">
    <location>
        <begin position="67"/>
        <end position="82"/>
    </location>
</feature>
<dbReference type="UniPathway" id="UPA00143"/>
<dbReference type="GO" id="GO:0005737">
    <property type="term" value="C:cytoplasm"/>
    <property type="evidence" value="ECO:0007669"/>
    <property type="project" value="UniProtKB-SubCell"/>
</dbReference>
<evidence type="ECO:0000256" key="1">
    <source>
        <dbReference type="ARBA" id="ARBA00004123"/>
    </source>
</evidence>
<comment type="function">
    <text evidence="13">Substrate recognition component of a DCX (DDB1-CUL4-X-box) E3 protein ligase complex that mediates the ubiquitination and subsequent proteasomal degradation of target proteins. Has an essential role in mediating growth by negatively regulating insulin signaling. It also has a role in maintaining presynaptic function in the neuromuscular junction synapses of third-instar larvae.</text>
</comment>
<feature type="compositionally biased region" description="Low complexity" evidence="15">
    <location>
        <begin position="1"/>
        <end position="14"/>
    </location>
</feature>
<proteinExistence type="inferred from homology"/>
<dbReference type="SUPFAM" id="SSF88697">
    <property type="entry name" value="PUA domain-like"/>
    <property type="match status" value="2"/>
</dbReference>
<dbReference type="FunFam" id="2.170.150.20:FF:000005">
    <property type="entry name" value="Blast:Protein cereblon homolog"/>
    <property type="match status" value="1"/>
</dbReference>
<dbReference type="PROSITE" id="PS51788">
    <property type="entry name" value="CULT"/>
    <property type="match status" value="1"/>
</dbReference>
<dbReference type="InterPro" id="IPR015947">
    <property type="entry name" value="PUA-like_sf"/>
</dbReference>
<evidence type="ECO:0000256" key="3">
    <source>
        <dbReference type="ARBA" id="ARBA00004906"/>
    </source>
</evidence>
<feature type="region of interest" description="Disordered" evidence="15">
    <location>
        <begin position="387"/>
        <end position="437"/>
    </location>
</feature>
<dbReference type="OrthoDB" id="267517at2759"/>
<dbReference type="PROSITE" id="PS51787">
    <property type="entry name" value="LON_N"/>
    <property type="match status" value="1"/>
</dbReference>
<dbReference type="SMART" id="SM00464">
    <property type="entry name" value="LON"/>
    <property type="match status" value="1"/>
</dbReference>
<feature type="domain" description="CULT" evidence="17">
    <location>
        <begin position="541"/>
        <end position="648"/>
    </location>
</feature>
<dbReference type="AlphaFoldDB" id="A0A2R6W350"/>
<reference evidence="19" key="1">
    <citation type="journal article" date="2017" name="Cell">
        <title>Insights into land plant evolution garnered from the Marchantia polymorpha genome.</title>
        <authorList>
            <person name="Bowman J.L."/>
            <person name="Kohchi T."/>
            <person name="Yamato K.T."/>
            <person name="Jenkins J."/>
            <person name="Shu S."/>
            <person name="Ishizaki K."/>
            <person name="Yamaoka S."/>
            <person name="Nishihama R."/>
            <person name="Nakamura Y."/>
            <person name="Berger F."/>
            <person name="Adam C."/>
            <person name="Aki S.S."/>
            <person name="Althoff F."/>
            <person name="Araki T."/>
            <person name="Arteaga-Vazquez M.A."/>
            <person name="Balasubrmanian S."/>
            <person name="Barry K."/>
            <person name="Bauer D."/>
            <person name="Boehm C.R."/>
            <person name="Briginshaw L."/>
            <person name="Caballero-Perez J."/>
            <person name="Catarino B."/>
            <person name="Chen F."/>
            <person name="Chiyoda S."/>
            <person name="Chovatia M."/>
            <person name="Davies K.M."/>
            <person name="Delmans M."/>
            <person name="Demura T."/>
            <person name="Dierschke T."/>
            <person name="Dolan L."/>
            <person name="Dorantes-Acosta A.E."/>
            <person name="Eklund D.M."/>
            <person name="Florent S.N."/>
            <person name="Flores-Sandoval E."/>
            <person name="Fujiyama A."/>
            <person name="Fukuzawa H."/>
            <person name="Galik B."/>
            <person name="Grimanelli D."/>
            <person name="Grimwood J."/>
            <person name="Grossniklaus U."/>
            <person name="Hamada T."/>
            <person name="Haseloff J."/>
            <person name="Hetherington A.J."/>
            <person name="Higo A."/>
            <person name="Hirakawa Y."/>
            <person name="Hundley H.N."/>
            <person name="Ikeda Y."/>
            <person name="Inoue K."/>
            <person name="Inoue S.I."/>
            <person name="Ishida S."/>
            <person name="Jia Q."/>
            <person name="Kakita M."/>
            <person name="Kanazawa T."/>
            <person name="Kawai Y."/>
            <person name="Kawashima T."/>
            <person name="Kennedy M."/>
            <person name="Kinose K."/>
            <person name="Kinoshita T."/>
            <person name="Kohara Y."/>
            <person name="Koide E."/>
            <person name="Komatsu K."/>
            <person name="Kopischke S."/>
            <person name="Kubo M."/>
            <person name="Kyozuka J."/>
            <person name="Lagercrantz U."/>
            <person name="Lin S.S."/>
            <person name="Lindquist E."/>
            <person name="Lipzen A.M."/>
            <person name="Lu C.W."/>
            <person name="De Luna E."/>
            <person name="Martienssen R.A."/>
            <person name="Minamino N."/>
            <person name="Mizutani M."/>
            <person name="Mizutani M."/>
            <person name="Mochizuki N."/>
            <person name="Monte I."/>
            <person name="Mosher R."/>
            <person name="Nagasaki H."/>
            <person name="Nakagami H."/>
            <person name="Naramoto S."/>
            <person name="Nishitani K."/>
            <person name="Ohtani M."/>
            <person name="Okamoto T."/>
            <person name="Okumura M."/>
            <person name="Phillips J."/>
            <person name="Pollak B."/>
            <person name="Reinders A."/>
            <person name="Rovekamp M."/>
            <person name="Sano R."/>
            <person name="Sawa S."/>
            <person name="Schmid M.W."/>
            <person name="Shirakawa M."/>
            <person name="Solano R."/>
            <person name="Spunde A."/>
            <person name="Suetsugu N."/>
            <person name="Sugano S."/>
            <person name="Sugiyama A."/>
            <person name="Sun R."/>
            <person name="Suzuki Y."/>
            <person name="Takenaka M."/>
            <person name="Takezawa D."/>
            <person name="Tomogane H."/>
            <person name="Tsuzuki M."/>
            <person name="Ueda T."/>
            <person name="Umeda M."/>
            <person name="Ward J.M."/>
            <person name="Watanabe Y."/>
            <person name="Yazaki K."/>
            <person name="Yokoyama R."/>
            <person name="Yoshitake Y."/>
            <person name="Yotsui I."/>
            <person name="Zachgo S."/>
            <person name="Schmutz J."/>
        </authorList>
    </citation>
    <scope>NUCLEOTIDE SEQUENCE [LARGE SCALE GENOMIC DNA]</scope>
    <source>
        <strain evidence="19">Tak-1</strain>
    </source>
</reference>
<keyword evidence="9" id="KW-0833">Ubl conjugation pathway</keyword>
<gene>
    <name evidence="18" type="ORF">MARPO_0168s0005</name>
</gene>
<dbReference type="CDD" id="cd15777">
    <property type="entry name" value="CRBN_C_like"/>
    <property type="match status" value="1"/>
</dbReference>
<dbReference type="GO" id="GO:0046872">
    <property type="term" value="F:metal ion binding"/>
    <property type="evidence" value="ECO:0007669"/>
    <property type="project" value="UniProtKB-KW"/>
</dbReference>
<keyword evidence="7" id="KW-0963">Cytoplasm</keyword>
<keyword evidence="8" id="KW-0479">Metal-binding</keyword>